<dbReference type="InterPro" id="IPR025648">
    <property type="entry name" value="DUF4358"/>
</dbReference>
<evidence type="ECO:0000313" key="1">
    <source>
        <dbReference type="EMBL" id="HJC42954.1"/>
    </source>
</evidence>
<accession>A0A9D2P5E3</accession>
<dbReference type="AlphaFoldDB" id="A0A9D2P5E3"/>
<protein>
    <submittedName>
        <fullName evidence="1">DUF4358 domain-containing protein</fullName>
    </submittedName>
</protein>
<dbReference type="EMBL" id="DWWI01000099">
    <property type="protein sequence ID" value="HJC42954.1"/>
    <property type="molecule type" value="Genomic_DNA"/>
</dbReference>
<dbReference type="Proteomes" id="UP000823895">
    <property type="component" value="Unassembled WGS sequence"/>
</dbReference>
<evidence type="ECO:0000313" key="2">
    <source>
        <dbReference type="Proteomes" id="UP000823895"/>
    </source>
</evidence>
<name>A0A9D2P5E3_9FIRM</name>
<reference evidence="1" key="1">
    <citation type="journal article" date="2021" name="PeerJ">
        <title>Extensive microbial diversity within the chicken gut microbiome revealed by metagenomics and culture.</title>
        <authorList>
            <person name="Gilroy R."/>
            <person name="Ravi A."/>
            <person name="Getino M."/>
            <person name="Pursley I."/>
            <person name="Horton D.L."/>
            <person name="Alikhan N.F."/>
            <person name="Baker D."/>
            <person name="Gharbi K."/>
            <person name="Hall N."/>
            <person name="Watson M."/>
            <person name="Adriaenssens E.M."/>
            <person name="Foster-Nyarko E."/>
            <person name="Jarju S."/>
            <person name="Secka A."/>
            <person name="Antonio M."/>
            <person name="Oren A."/>
            <person name="Chaudhuri R.R."/>
            <person name="La Ragione R."/>
            <person name="Hildebrand F."/>
            <person name="Pallen M.J."/>
        </authorList>
    </citation>
    <scope>NUCLEOTIDE SEQUENCE</scope>
    <source>
        <strain evidence="1">CHK165-2605</strain>
    </source>
</reference>
<gene>
    <name evidence="1" type="ORF">H9756_04620</name>
</gene>
<reference evidence="1" key="2">
    <citation type="submission" date="2021-04" db="EMBL/GenBank/DDBJ databases">
        <authorList>
            <person name="Gilroy R."/>
        </authorList>
    </citation>
    <scope>NUCLEOTIDE SEQUENCE</scope>
    <source>
        <strain evidence="1">CHK165-2605</strain>
    </source>
</reference>
<organism evidence="1 2">
    <name type="scientific">Candidatus Mediterraneibacter gallistercoris</name>
    <dbReference type="NCBI Taxonomy" id="2838671"/>
    <lineage>
        <taxon>Bacteria</taxon>
        <taxon>Bacillati</taxon>
        <taxon>Bacillota</taxon>
        <taxon>Clostridia</taxon>
        <taxon>Lachnospirales</taxon>
        <taxon>Lachnospiraceae</taxon>
        <taxon>Mediterraneibacter</taxon>
    </lineage>
</organism>
<comment type="caution">
    <text evidence="1">The sequence shown here is derived from an EMBL/GenBank/DDBJ whole genome shotgun (WGS) entry which is preliminary data.</text>
</comment>
<sequence length="161" mass="17608">MMSKGQGAAHIMKFVVFALIIGFVVLLMLFASGSNKPFEEVSKSVENSLDTEALTAQDAAMFKRNFGLNAADYAGVLYYSSGASMSAEEVLLVKVNRDSQVQEVVDAINERIDSRISDFEGYAPDEVKLLEDARQSVRGTYIFYACSPDADKYLSVFSGSL</sequence>
<dbReference type="Pfam" id="PF14270">
    <property type="entry name" value="DUF4358"/>
    <property type="match status" value="1"/>
</dbReference>
<proteinExistence type="predicted"/>